<dbReference type="Proteomes" id="UP001190926">
    <property type="component" value="Unassembled WGS sequence"/>
</dbReference>
<protein>
    <submittedName>
        <fullName evidence="1">Uncharacterized protein</fullName>
    </submittedName>
</protein>
<sequence length="94" mass="10794">MQWKGMKLLKYLVSVSRLIYEQVIRYLKGICIKVYFLICEPSLPEIKPIVPVGYLNWLDNDTKCSYVFGSAVQELVQEYSLNSLDMPTVGQNGN</sequence>
<organism evidence="1 2">
    <name type="scientific">Perilla frutescens var. hirtella</name>
    <name type="common">Perilla citriodora</name>
    <name type="synonym">Perilla setoyensis</name>
    <dbReference type="NCBI Taxonomy" id="608512"/>
    <lineage>
        <taxon>Eukaryota</taxon>
        <taxon>Viridiplantae</taxon>
        <taxon>Streptophyta</taxon>
        <taxon>Embryophyta</taxon>
        <taxon>Tracheophyta</taxon>
        <taxon>Spermatophyta</taxon>
        <taxon>Magnoliopsida</taxon>
        <taxon>eudicotyledons</taxon>
        <taxon>Gunneridae</taxon>
        <taxon>Pentapetalae</taxon>
        <taxon>asterids</taxon>
        <taxon>lamiids</taxon>
        <taxon>Lamiales</taxon>
        <taxon>Lamiaceae</taxon>
        <taxon>Nepetoideae</taxon>
        <taxon>Elsholtzieae</taxon>
        <taxon>Perilla</taxon>
    </lineage>
</organism>
<comment type="caution">
    <text evidence="1">The sequence shown here is derived from an EMBL/GenBank/DDBJ whole genome shotgun (WGS) entry which is preliminary data.</text>
</comment>
<proteinExistence type="predicted"/>
<evidence type="ECO:0000313" key="1">
    <source>
        <dbReference type="EMBL" id="KAH6834786.1"/>
    </source>
</evidence>
<name>A0AAD4JJT7_PERFH</name>
<dbReference type="EMBL" id="SDAM02000043">
    <property type="protein sequence ID" value="KAH6834786.1"/>
    <property type="molecule type" value="Genomic_DNA"/>
</dbReference>
<keyword evidence="2" id="KW-1185">Reference proteome</keyword>
<gene>
    <name evidence="1" type="ORF">C2S53_000871</name>
</gene>
<evidence type="ECO:0000313" key="2">
    <source>
        <dbReference type="Proteomes" id="UP001190926"/>
    </source>
</evidence>
<dbReference type="AlphaFoldDB" id="A0AAD4JJT7"/>
<reference evidence="1 2" key="1">
    <citation type="journal article" date="2021" name="Nat. Commun.">
        <title>Incipient diploidization of the medicinal plant Perilla within 10,000 years.</title>
        <authorList>
            <person name="Zhang Y."/>
            <person name="Shen Q."/>
            <person name="Leng L."/>
            <person name="Zhang D."/>
            <person name="Chen S."/>
            <person name="Shi Y."/>
            <person name="Ning Z."/>
            <person name="Chen S."/>
        </authorList>
    </citation>
    <scope>NUCLEOTIDE SEQUENCE [LARGE SCALE GENOMIC DNA]</scope>
    <source>
        <strain evidence="2">cv. PC099</strain>
    </source>
</reference>
<accession>A0AAD4JJT7</accession>